<dbReference type="Gene3D" id="3.40.50.300">
    <property type="entry name" value="P-loop containing nucleotide triphosphate hydrolases"/>
    <property type="match status" value="2"/>
</dbReference>
<dbReference type="RefSeq" id="WP_382393403.1">
    <property type="nucleotide sequence ID" value="NZ_JBHUNA010000020.1"/>
</dbReference>
<dbReference type="Proteomes" id="UP001597502">
    <property type="component" value="Unassembled WGS sequence"/>
</dbReference>
<dbReference type="PANTHER" id="PTHR23159:SF31">
    <property type="entry name" value="CENTROSOME-ASSOCIATED PROTEIN CEP250 ISOFORM X1"/>
    <property type="match status" value="1"/>
</dbReference>
<sequence length="1382" mass="161251">MNKHHKWKMNRAGLLNFWYYDDEIFDFADGKLLLRGSNGSGKSVTMQSILPVLLDGKKSPDRLDPFGSRARKMEDYLLGEKDVVDRDERTGYLFLEYKREDTNQYITTGIGLQARRHKTMNFWGFVITDNRRIGNDFALYEMEYNGGEKQRIPLSRVQLENRIGTGGQVVRTQGEYMKLVNKHIFGFADMEAYDDLIKLLIQLRSPKLSKEFRPTAIYEILEASLPPLTDDDLRHLSDTIEHMDQTKQQIEQLEREQTALEKLLQRYDAYNQYKLADKADHYVDANKRYHKETTTLTEKQEKAHELTNDINDLVERKRTLGQTHEVLEQKRTRLQSHKVWNLEEERKDEIAKLKEIKEDHVKKDSTLTGKKQQELTMKEKQQKLDASLDELGRELGDMLEDLDQDADDTSFPQHEINKDDFRRHMESEHDFTIWKKEAGQHYQKLESLTGELRELEQKKSRISELDQQMAATRQELDTQKQEEQDWLGIFEKDKQDKLAEIHTWAERHEFLPISDDVLQQTARDMYQLYEPVSYERIRSPYGEAVRDYQLTINEKIALQKSRVTTLDENIHTKETELSELRAKRDPEPPNQREETRDARKKLTEAGYAFAPFYEAVEFQEHVADEVRVQMEAALVDAGLLDALLTNEEVPLKHDRILHANPNMMAHTLADYLQPDLDEDAKLSSVKVDEVLRSILVDGGSDEDSAAINADGTYQIGLLRGHAVPVERVRFIGRNARRRYRQEQIEQLTAEIDALQSEKQTVTRDVEALQENIQAAKDALEAFPSDDDLSESFSHIKEKRFAISQYEKTLRDLDEQMSRLTQAYREMKSKLDAETREYNLAFSFAAYQEAAKIMREYEISLHGLITKHTTYRHTAQQIEQANERLEELAAEVDELQGELNDLADKQSQKEQNIAEIEKQLELEGVAAIRKQIREVQDELAETNQELDQIKSDLPAKESNKNVLAEEIVAIQQKIQFWENMTAAWKASFQQEVSLGFVEIPEQTEDTDELARTIAKQYKAFLQEKDPSKLESQLTSVYFEQHASLMEYRMTDTEIPAADETWMHDDWTDEQRMHITNWQQKTKRRKIELDFQGKRVSPYYIRKTIASDRERQQTMLDDQDRRLYEEILFDSVGKKLRSRIARAQKWTEQMNQLMAGSDSSSGLSFSIKWKPRTAETEAELDTKELVDLLRRDARLLKEEDINQVIEHFRSKIERAKELVDVKGEGNTLLQVLKDVLDYRNWFSFVLSYQRAGEPKRELTNHAFYKFSGGEKAMAMYIPLFTACYSRYLEADETAPYIISLDEAFAGVDENNIREMFEIVEELGFDYIMNSQVLWGDYDTISSLAICELVRPKNEGFVSVIRYYWDGKTRHLDIPEGEIAATVDS</sequence>
<dbReference type="EMBL" id="JBHUNA010000020">
    <property type="protein sequence ID" value="MFD2761178.1"/>
    <property type="molecule type" value="Genomic_DNA"/>
</dbReference>
<gene>
    <name evidence="3" type="ORF">ACFSUO_09370</name>
</gene>
<keyword evidence="1" id="KW-0175">Coiled coil</keyword>
<accession>A0ABW5V640</accession>
<evidence type="ECO:0000313" key="4">
    <source>
        <dbReference type="Proteomes" id="UP001597502"/>
    </source>
</evidence>
<evidence type="ECO:0000256" key="2">
    <source>
        <dbReference type="SAM" id="MobiDB-lite"/>
    </source>
</evidence>
<feature type="coiled-coil region" evidence="1">
    <location>
        <begin position="236"/>
        <end position="390"/>
    </location>
</feature>
<comment type="caution">
    <text evidence="3">The sequence shown here is derived from an EMBL/GenBank/DDBJ whole genome shotgun (WGS) entry which is preliminary data.</text>
</comment>
<proteinExistence type="predicted"/>
<dbReference type="InterPro" id="IPR013496">
    <property type="entry name" value="CHP02680"/>
</dbReference>
<dbReference type="SUPFAM" id="SSF52540">
    <property type="entry name" value="P-loop containing nucleoside triphosphate hydrolases"/>
    <property type="match status" value="2"/>
</dbReference>
<name>A0ABW5V640_9BACI</name>
<protein>
    <submittedName>
        <fullName evidence="3">TIGR02680 family protein</fullName>
    </submittedName>
</protein>
<evidence type="ECO:0000256" key="1">
    <source>
        <dbReference type="SAM" id="Coils"/>
    </source>
</evidence>
<feature type="region of interest" description="Disordered" evidence="2">
    <location>
        <begin position="577"/>
        <end position="598"/>
    </location>
</feature>
<feature type="coiled-coil region" evidence="1">
    <location>
        <begin position="438"/>
        <end position="482"/>
    </location>
</feature>
<organism evidence="3 4">
    <name type="scientific">Lentibacillus juripiscarius</name>
    <dbReference type="NCBI Taxonomy" id="257446"/>
    <lineage>
        <taxon>Bacteria</taxon>
        <taxon>Bacillati</taxon>
        <taxon>Bacillota</taxon>
        <taxon>Bacilli</taxon>
        <taxon>Bacillales</taxon>
        <taxon>Bacillaceae</taxon>
        <taxon>Lentibacillus</taxon>
    </lineage>
</organism>
<dbReference type="Pfam" id="PF13558">
    <property type="entry name" value="SbcC_Walker_B"/>
    <property type="match status" value="1"/>
</dbReference>
<feature type="coiled-coil region" evidence="1">
    <location>
        <begin position="867"/>
        <end position="958"/>
    </location>
</feature>
<dbReference type="NCBIfam" id="TIGR02680">
    <property type="entry name" value="TIGR02680 family protein"/>
    <property type="match status" value="1"/>
</dbReference>
<dbReference type="Gene3D" id="1.10.287.1490">
    <property type="match status" value="1"/>
</dbReference>
<keyword evidence="4" id="KW-1185">Reference proteome</keyword>
<evidence type="ECO:0000313" key="3">
    <source>
        <dbReference type="EMBL" id="MFD2761178.1"/>
    </source>
</evidence>
<dbReference type="PANTHER" id="PTHR23159">
    <property type="entry name" value="CENTROSOMAL PROTEIN 2"/>
    <property type="match status" value="1"/>
</dbReference>
<reference evidence="4" key="1">
    <citation type="journal article" date="2019" name="Int. J. Syst. Evol. Microbiol.">
        <title>The Global Catalogue of Microorganisms (GCM) 10K type strain sequencing project: providing services to taxonomists for standard genome sequencing and annotation.</title>
        <authorList>
            <consortium name="The Broad Institute Genomics Platform"/>
            <consortium name="The Broad Institute Genome Sequencing Center for Infectious Disease"/>
            <person name="Wu L."/>
            <person name="Ma J."/>
        </authorList>
    </citation>
    <scope>NUCLEOTIDE SEQUENCE [LARGE SCALE GENOMIC DNA]</scope>
    <source>
        <strain evidence="4">TISTR 1535</strain>
    </source>
</reference>
<feature type="coiled-coil region" evidence="1">
    <location>
        <begin position="737"/>
        <end position="836"/>
    </location>
</feature>
<dbReference type="InterPro" id="IPR027417">
    <property type="entry name" value="P-loop_NTPase"/>
</dbReference>